<evidence type="ECO:0000256" key="6">
    <source>
        <dbReference type="ARBA" id="ARBA00035254"/>
    </source>
</evidence>
<keyword evidence="11" id="KW-1185">Reference proteome</keyword>
<keyword evidence="4 7" id="KW-0689">Ribosomal protein</keyword>
<dbReference type="Pfam" id="PF00163">
    <property type="entry name" value="Ribosomal_S4"/>
    <property type="match status" value="1"/>
</dbReference>
<keyword evidence="5 7" id="KW-0687">Ribonucleoprotein</keyword>
<evidence type="ECO:0000256" key="4">
    <source>
        <dbReference type="ARBA" id="ARBA00022980"/>
    </source>
</evidence>
<comment type="function">
    <text evidence="7">One of the primary rRNA binding proteins, it binds directly to 16S rRNA where it nucleates assembly of the body of the 30S subunit.</text>
</comment>
<dbReference type="SUPFAM" id="SSF55174">
    <property type="entry name" value="Alpha-L RNA-binding motif"/>
    <property type="match status" value="1"/>
</dbReference>
<proteinExistence type="inferred from homology"/>
<comment type="subunit">
    <text evidence="7">Part of the 30S ribosomal subunit. Contacts protein S5. The interaction surface between S4 and S5 is involved in control of translational fidelity.</text>
</comment>
<dbReference type="PANTHER" id="PTHR11831">
    <property type="entry name" value="30S 40S RIBOSOMAL PROTEIN"/>
    <property type="match status" value="1"/>
</dbReference>
<dbReference type="InterPro" id="IPR001912">
    <property type="entry name" value="Ribosomal_uS4_N"/>
</dbReference>
<dbReference type="GO" id="GO:0006412">
    <property type="term" value="P:translation"/>
    <property type="evidence" value="ECO:0007669"/>
    <property type="project" value="UniProtKB-UniRule"/>
</dbReference>
<dbReference type="AlphaFoldDB" id="A0A518BPD3"/>
<dbReference type="Proteomes" id="UP000316921">
    <property type="component" value="Chromosome"/>
</dbReference>
<dbReference type="FunFam" id="1.10.1050.10:FF:000001">
    <property type="entry name" value="30S ribosomal protein S4"/>
    <property type="match status" value="1"/>
</dbReference>
<keyword evidence="2 7" id="KW-0699">rRNA-binding</keyword>
<dbReference type="PANTHER" id="PTHR11831:SF4">
    <property type="entry name" value="SMALL RIBOSOMAL SUBUNIT PROTEIN US4M"/>
    <property type="match status" value="1"/>
</dbReference>
<dbReference type="KEGG" id="pbap:Pla133_39220"/>
<comment type="function">
    <text evidence="7">With S5 and S12 plays an important role in translational accuracy.</text>
</comment>
<organism evidence="10 11">
    <name type="scientific">Engelhardtia mirabilis</name>
    <dbReference type="NCBI Taxonomy" id="2528011"/>
    <lineage>
        <taxon>Bacteria</taxon>
        <taxon>Pseudomonadati</taxon>
        <taxon>Planctomycetota</taxon>
        <taxon>Planctomycetia</taxon>
        <taxon>Planctomycetia incertae sedis</taxon>
        <taxon>Engelhardtia</taxon>
    </lineage>
</organism>
<dbReference type="InterPro" id="IPR036986">
    <property type="entry name" value="S4_RNA-bd_sf"/>
</dbReference>
<accession>A0A518BPD3</accession>
<dbReference type="CDD" id="cd00165">
    <property type="entry name" value="S4"/>
    <property type="match status" value="1"/>
</dbReference>
<dbReference type="SMART" id="SM00363">
    <property type="entry name" value="S4"/>
    <property type="match status" value="1"/>
</dbReference>
<dbReference type="InterPro" id="IPR005709">
    <property type="entry name" value="Ribosomal_uS4_bac-type"/>
</dbReference>
<dbReference type="InterPro" id="IPR002942">
    <property type="entry name" value="S4_RNA-bd"/>
</dbReference>
<dbReference type="GO" id="GO:0019843">
    <property type="term" value="F:rRNA binding"/>
    <property type="evidence" value="ECO:0007669"/>
    <property type="project" value="UniProtKB-UniRule"/>
</dbReference>
<dbReference type="InterPro" id="IPR022801">
    <property type="entry name" value="Ribosomal_uS4"/>
</dbReference>
<reference evidence="10 11" key="1">
    <citation type="submission" date="2019-02" db="EMBL/GenBank/DDBJ databases">
        <title>Deep-cultivation of Planctomycetes and their phenomic and genomic characterization uncovers novel biology.</title>
        <authorList>
            <person name="Wiegand S."/>
            <person name="Jogler M."/>
            <person name="Boedeker C."/>
            <person name="Pinto D."/>
            <person name="Vollmers J."/>
            <person name="Rivas-Marin E."/>
            <person name="Kohn T."/>
            <person name="Peeters S.H."/>
            <person name="Heuer A."/>
            <person name="Rast P."/>
            <person name="Oberbeckmann S."/>
            <person name="Bunk B."/>
            <person name="Jeske O."/>
            <person name="Meyerdierks A."/>
            <person name="Storesund J.E."/>
            <person name="Kallscheuer N."/>
            <person name="Luecker S."/>
            <person name="Lage O.M."/>
            <person name="Pohl T."/>
            <person name="Merkel B.J."/>
            <person name="Hornburger P."/>
            <person name="Mueller R.-W."/>
            <person name="Bruemmer F."/>
            <person name="Labrenz M."/>
            <person name="Spormann A.M."/>
            <person name="Op den Camp H."/>
            <person name="Overmann J."/>
            <person name="Amann R."/>
            <person name="Jetten M.S.M."/>
            <person name="Mascher T."/>
            <person name="Medema M.H."/>
            <person name="Devos D.P."/>
            <person name="Kaster A.-K."/>
            <person name="Ovreas L."/>
            <person name="Rohde M."/>
            <person name="Galperin M.Y."/>
            <person name="Jogler C."/>
        </authorList>
    </citation>
    <scope>NUCLEOTIDE SEQUENCE [LARGE SCALE GENOMIC DNA]</scope>
    <source>
        <strain evidence="10 11">Pla133</strain>
    </source>
</reference>
<evidence type="ECO:0000256" key="7">
    <source>
        <dbReference type="HAMAP-Rule" id="MF_01306"/>
    </source>
</evidence>
<dbReference type="FunFam" id="3.10.290.10:FF:000001">
    <property type="entry name" value="30S ribosomal protein S4"/>
    <property type="match status" value="1"/>
</dbReference>
<evidence type="ECO:0000256" key="2">
    <source>
        <dbReference type="ARBA" id="ARBA00022730"/>
    </source>
</evidence>
<evidence type="ECO:0000256" key="5">
    <source>
        <dbReference type="ARBA" id="ARBA00023274"/>
    </source>
</evidence>
<dbReference type="RefSeq" id="WP_145068144.1">
    <property type="nucleotide sequence ID" value="NZ_CP036287.1"/>
</dbReference>
<dbReference type="NCBIfam" id="NF003717">
    <property type="entry name" value="PRK05327.1"/>
    <property type="match status" value="1"/>
</dbReference>
<evidence type="ECO:0000256" key="1">
    <source>
        <dbReference type="ARBA" id="ARBA00007465"/>
    </source>
</evidence>
<keyword evidence="3 7" id="KW-0694">RNA-binding</keyword>
<dbReference type="Gene3D" id="3.10.290.10">
    <property type="entry name" value="RNA-binding S4 domain"/>
    <property type="match status" value="1"/>
</dbReference>
<dbReference type="PROSITE" id="PS50889">
    <property type="entry name" value="S4"/>
    <property type="match status" value="1"/>
</dbReference>
<dbReference type="HAMAP" id="MF_01306_B">
    <property type="entry name" value="Ribosomal_uS4_B"/>
    <property type="match status" value="1"/>
</dbReference>
<feature type="domain" description="Small ribosomal subunit protein uS4 N-terminal" evidence="9">
    <location>
        <begin position="3"/>
        <end position="98"/>
    </location>
</feature>
<dbReference type="NCBIfam" id="TIGR01017">
    <property type="entry name" value="rpsD_bact"/>
    <property type="match status" value="1"/>
</dbReference>
<gene>
    <name evidence="7 10" type="primary">rpsD</name>
    <name evidence="10" type="ORF">Pla133_39220</name>
</gene>
<dbReference type="SMART" id="SM01390">
    <property type="entry name" value="Ribosomal_S4"/>
    <property type="match status" value="1"/>
</dbReference>
<dbReference type="EMBL" id="CP036287">
    <property type="protein sequence ID" value="QDU68816.1"/>
    <property type="molecule type" value="Genomic_DNA"/>
</dbReference>
<dbReference type="Pfam" id="PF01479">
    <property type="entry name" value="S4"/>
    <property type="match status" value="1"/>
</dbReference>
<dbReference type="GO" id="GO:0042274">
    <property type="term" value="P:ribosomal small subunit biogenesis"/>
    <property type="evidence" value="ECO:0007669"/>
    <property type="project" value="TreeGrafter"/>
</dbReference>
<evidence type="ECO:0000313" key="10">
    <source>
        <dbReference type="EMBL" id="QDU68816.1"/>
    </source>
</evidence>
<evidence type="ECO:0000259" key="8">
    <source>
        <dbReference type="SMART" id="SM00363"/>
    </source>
</evidence>
<evidence type="ECO:0000259" key="9">
    <source>
        <dbReference type="SMART" id="SM01390"/>
    </source>
</evidence>
<sequence>MARYTGPVCKLCRREGMQLFLKGQRCFSDKCGVAKRNYPPGQHAQRRSKATDYGLRLREKQKLKRIYGNIVERQFRLYFKKAERMAGNTGDNLVSLLERRLDSVVIASGLAFSRPHARHLIAHGHFRVNGRRVDIASFQVRAGDIVTLRENEKTAKVVGEALEFNKSQAVPDWLSVDRTKPSTTVSSLPTREHFMHPIQLQMIIELCSR</sequence>
<name>A0A518BPD3_9BACT</name>
<dbReference type="GO" id="GO:0015935">
    <property type="term" value="C:small ribosomal subunit"/>
    <property type="evidence" value="ECO:0007669"/>
    <property type="project" value="InterPro"/>
</dbReference>
<dbReference type="GO" id="GO:0003735">
    <property type="term" value="F:structural constituent of ribosome"/>
    <property type="evidence" value="ECO:0007669"/>
    <property type="project" value="InterPro"/>
</dbReference>
<dbReference type="Gene3D" id="1.10.1050.10">
    <property type="entry name" value="Ribosomal Protein S4 Delta 41, Chain A, domain 1"/>
    <property type="match status" value="1"/>
</dbReference>
<feature type="domain" description="RNA-binding S4" evidence="8">
    <location>
        <begin position="99"/>
        <end position="163"/>
    </location>
</feature>
<comment type="similarity">
    <text evidence="1 7">Belongs to the universal ribosomal protein uS4 family.</text>
</comment>
<protein>
    <recommendedName>
        <fullName evidence="6 7">Small ribosomal subunit protein uS4</fullName>
    </recommendedName>
</protein>
<evidence type="ECO:0000313" key="11">
    <source>
        <dbReference type="Proteomes" id="UP000316921"/>
    </source>
</evidence>
<evidence type="ECO:0000256" key="3">
    <source>
        <dbReference type="ARBA" id="ARBA00022884"/>
    </source>
</evidence>